<sequence length="84" mass="9339">MSEVVTSKGPSTWRIVLAAIFDFFTAFWIFGLLIASIFGGSTDGGFNLQGGPAILLFFLIVAYFVIFNKFLGGTIWKRILRAKR</sequence>
<evidence type="ECO:0000313" key="3">
    <source>
        <dbReference type="Proteomes" id="UP000287687"/>
    </source>
</evidence>
<dbReference type="EMBL" id="SBIP01000004">
    <property type="protein sequence ID" value="RWX75912.1"/>
    <property type="molecule type" value="Genomic_DNA"/>
</dbReference>
<keyword evidence="1" id="KW-0812">Transmembrane</keyword>
<protein>
    <recommendedName>
        <fullName evidence="4">RDD family protein</fullName>
    </recommendedName>
</protein>
<keyword evidence="3" id="KW-1185">Reference proteome</keyword>
<evidence type="ECO:0000256" key="1">
    <source>
        <dbReference type="SAM" id="Phobius"/>
    </source>
</evidence>
<accession>A0A444LDJ4</accession>
<evidence type="ECO:0000313" key="2">
    <source>
        <dbReference type="EMBL" id="RWX75912.1"/>
    </source>
</evidence>
<reference evidence="2 3" key="1">
    <citation type="submission" date="2019-01" db="EMBL/GenBank/DDBJ databases">
        <title>The draft genome of Rhizobium sp. 24NR.</title>
        <authorList>
            <person name="Liu L."/>
            <person name="Liang L."/>
            <person name="Shi S."/>
            <person name="Xu L."/>
            <person name="Wang X."/>
            <person name="Li L."/>
            <person name="Zhang X."/>
        </authorList>
    </citation>
    <scope>NUCLEOTIDE SEQUENCE [LARGE SCALE GENOMIC DNA]</scope>
    <source>
        <strain evidence="2 3">24NR</strain>
    </source>
</reference>
<dbReference type="AlphaFoldDB" id="A0A444LDJ4"/>
<dbReference type="Proteomes" id="UP000287687">
    <property type="component" value="Unassembled WGS sequence"/>
</dbReference>
<dbReference type="RefSeq" id="WP_128444790.1">
    <property type="nucleotide sequence ID" value="NZ_SBIP01000004.1"/>
</dbReference>
<keyword evidence="1" id="KW-0472">Membrane</keyword>
<feature type="transmembrane region" description="Helical" evidence="1">
    <location>
        <begin position="50"/>
        <end position="71"/>
    </location>
</feature>
<comment type="caution">
    <text evidence="2">The sequence shown here is derived from an EMBL/GenBank/DDBJ whole genome shotgun (WGS) entry which is preliminary data.</text>
</comment>
<proteinExistence type="predicted"/>
<organism evidence="2 3">
    <name type="scientific">Neorhizobium lilium</name>
    <dbReference type="NCBI Taxonomy" id="2503024"/>
    <lineage>
        <taxon>Bacteria</taxon>
        <taxon>Pseudomonadati</taxon>
        <taxon>Pseudomonadota</taxon>
        <taxon>Alphaproteobacteria</taxon>
        <taxon>Hyphomicrobiales</taxon>
        <taxon>Rhizobiaceae</taxon>
        <taxon>Rhizobium/Agrobacterium group</taxon>
        <taxon>Neorhizobium</taxon>
    </lineage>
</organism>
<name>A0A444LDJ4_9HYPH</name>
<dbReference type="OrthoDB" id="7745564at2"/>
<evidence type="ECO:0008006" key="4">
    <source>
        <dbReference type="Google" id="ProtNLM"/>
    </source>
</evidence>
<gene>
    <name evidence="2" type="ORF">EPK99_19745</name>
</gene>
<feature type="transmembrane region" description="Helical" evidence="1">
    <location>
        <begin position="12"/>
        <end position="38"/>
    </location>
</feature>
<keyword evidence="1" id="KW-1133">Transmembrane helix</keyword>